<dbReference type="EMBL" id="CM037151">
    <property type="protein sequence ID" value="KAH7843071.1"/>
    <property type="molecule type" value="Genomic_DNA"/>
</dbReference>
<proteinExistence type="predicted"/>
<name>A0ACB7XQ35_9ERIC</name>
<sequence>MEGNGETDYHSHLITIKELEEMEKKIKETPKLLNQTAGKESCCIFRVPRTLLEINEKAYRPQILSIGPYHHGKPHLKMIEEHKWKFLGELLARTPPCRGSLDWYLTIVAPMEKRIRECYSEFIHGSSFDLIQMMVLDGLFIIELISKVGRAAPSDPDDPIFNMAWIPPFLCRDLLQLENQIPFFVLQTLFENTTATRFGDGNQSLAELILGFFSYTFERPDEGLKRCGNLEGKHLLDLFRMSFIPPPPPQEKTKKANYCFAWRKGKNDIPLPQLIPCAKKLDAAGIKFKAKKDEMSFLEIRFCNGVLEIPQISIDDAIASFFLNSIAFEQCYSHCSKHMTDYATLMGCLVNNPPDAEFLCDREVIENNFGNDKELVHFFNNLGKEVAFDIDNSYLSKVFMDVNAYSRNGWHVQWAGFKRKYFDTPWSFTSALAALLILLLTMVQAFFAVYPYAGGKSAG</sequence>
<dbReference type="Proteomes" id="UP000828048">
    <property type="component" value="Chromosome 1"/>
</dbReference>
<evidence type="ECO:0000313" key="2">
    <source>
        <dbReference type="Proteomes" id="UP000828048"/>
    </source>
</evidence>
<keyword evidence="2" id="KW-1185">Reference proteome</keyword>
<evidence type="ECO:0000313" key="1">
    <source>
        <dbReference type="EMBL" id="KAH7843071.1"/>
    </source>
</evidence>
<organism evidence="1 2">
    <name type="scientific">Vaccinium darrowii</name>
    <dbReference type="NCBI Taxonomy" id="229202"/>
    <lineage>
        <taxon>Eukaryota</taxon>
        <taxon>Viridiplantae</taxon>
        <taxon>Streptophyta</taxon>
        <taxon>Embryophyta</taxon>
        <taxon>Tracheophyta</taxon>
        <taxon>Spermatophyta</taxon>
        <taxon>Magnoliopsida</taxon>
        <taxon>eudicotyledons</taxon>
        <taxon>Gunneridae</taxon>
        <taxon>Pentapetalae</taxon>
        <taxon>asterids</taxon>
        <taxon>Ericales</taxon>
        <taxon>Ericaceae</taxon>
        <taxon>Vaccinioideae</taxon>
        <taxon>Vaccinieae</taxon>
        <taxon>Vaccinium</taxon>
    </lineage>
</organism>
<reference evidence="1 2" key="1">
    <citation type="journal article" date="2021" name="Hortic Res">
        <title>High-quality reference genome and annotation aids understanding of berry development for evergreen blueberry (Vaccinium darrowii).</title>
        <authorList>
            <person name="Yu J."/>
            <person name="Hulse-Kemp A.M."/>
            <person name="Babiker E."/>
            <person name="Staton M."/>
        </authorList>
    </citation>
    <scope>NUCLEOTIDE SEQUENCE [LARGE SCALE GENOMIC DNA]</scope>
    <source>
        <strain evidence="2">cv. NJ 8807/NJ 8810</strain>
        <tissue evidence="1">Young leaf</tissue>
    </source>
</reference>
<comment type="caution">
    <text evidence="1">The sequence shown here is derived from an EMBL/GenBank/DDBJ whole genome shotgun (WGS) entry which is preliminary data.</text>
</comment>
<gene>
    <name evidence="1" type="ORF">Vadar_012350</name>
</gene>
<accession>A0ACB7XQ35</accession>
<protein>
    <submittedName>
        <fullName evidence="1">Uncharacterized protein</fullName>
    </submittedName>
</protein>